<dbReference type="InterPro" id="IPR038766">
    <property type="entry name" value="Membrane_comp_ABC_pdt"/>
</dbReference>
<feature type="transmembrane region" description="Helical" evidence="6">
    <location>
        <begin position="765"/>
        <end position="783"/>
    </location>
</feature>
<dbReference type="AlphaFoldDB" id="A0AAF1K667"/>
<feature type="transmembrane region" description="Helical" evidence="6">
    <location>
        <begin position="397"/>
        <end position="423"/>
    </location>
</feature>
<reference evidence="9" key="2">
    <citation type="journal article" date="2023" name="MicrobiologyOpen">
        <title>Genomics of the tumorigenes clade of the family Rhizobiaceae and description of Rhizobium rhododendri sp. nov.</title>
        <authorList>
            <person name="Kuzmanovic N."/>
            <person name="diCenzo G.C."/>
            <person name="Bunk B."/>
            <person name="Sproeer C."/>
            <person name="Fruehling A."/>
            <person name="Neumann-Schaal M."/>
            <person name="Overmann J."/>
            <person name="Smalla K."/>
        </authorList>
    </citation>
    <scope>NUCLEOTIDE SEQUENCE [LARGE SCALE GENOMIC DNA]</scope>
    <source>
        <strain evidence="9">1078</strain>
    </source>
</reference>
<dbReference type="RefSeq" id="WP_111215653.1">
    <property type="nucleotide sequence ID" value="NZ_CP117255.1"/>
</dbReference>
<evidence type="ECO:0000256" key="6">
    <source>
        <dbReference type="SAM" id="Phobius"/>
    </source>
</evidence>
<feature type="transmembrane region" description="Helical" evidence="6">
    <location>
        <begin position="712"/>
        <end position="745"/>
    </location>
</feature>
<protein>
    <submittedName>
        <fullName evidence="8">FtsX-like permease family protein</fullName>
    </submittedName>
</protein>
<keyword evidence="5 6" id="KW-0472">Membrane</keyword>
<organism evidence="8 9">
    <name type="scientific">Rhizobium tumorigenes</name>
    <dbReference type="NCBI Taxonomy" id="2041385"/>
    <lineage>
        <taxon>Bacteria</taxon>
        <taxon>Pseudomonadati</taxon>
        <taxon>Pseudomonadota</taxon>
        <taxon>Alphaproteobacteria</taxon>
        <taxon>Hyphomicrobiales</taxon>
        <taxon>Rhizobiaceae</taxon>
        <taxon>Rhizobium/Agrobacterium group</taxon>
        <taxon>Rhizobium</taxon>
    </lineage>
</organism>
<comment type="subcellular location">
    <subcellularLocation>
        <location evidence="1">Cell membrane</location>
        <topology evidence="1">Multi-pass membrane protein</topology>
    </subcellularLocation>
</comment>
<reference evidence="8 9" key="1">
    <citation type="journal article" date="2018" name="Sci. Rep.">
        <title>Rhizobium tumorigenes sp. nov., a novel plant tumorigenic bacterium isolated from cane gall tumors on thornless blackberry.</title>
        <authorList>
            <person name="Kuzmanovi N."/>
            <person name="Smalla K."/>
            <person name="Gronow S."/>
            <person name="PuBawska J."/>
        </authorList>
    </citation>
    <scope>NUCLEOTIDE SEQUENCE [LARGE SCALE GENOMIC DNA]</scope>
    <source>
        <strain evidence="8 9">1078</strain>
    </source>
</reference>
<keyword evidence="2" id="KW-1003">Cell membrane</keyword>
<feature type="transmembrane region" description="Helical" evidence="6">
    <location>
        <begin position="666"/>
        <end position="691"/>
    </location>
</feature>
<evidence type="ECO:0000313" key="9">
    <source>
        <dbReference type="Proteomes" id="UP000249499"/>
    </source>
</evidence>
<dbReference type="PANTHER" id="PTHR30287:SF2">
    <property type="entry name" value="BLL1001 PROTEIN"/>
    <property type="match status" value="1"/>
</dbReference>
<sequence>MLAVNLSALLSHWRRRPMQLAMLLLGLSLATALWSGVQAINAEARASYDRAAAMLGQDRLQQIVSADGELMPQADFVALRRAGWLVSPVIEGDLRFGTVRIHVIGLDPVSLPAEAQQVNVSAGNDILSFITPPGRMYVAPATAKQLTGQPTPPLEIADGLPPGTALVDIGIAQSLLDKHGQVSRLILDPHQPAGLAPLASIAPGLVIHAPDPQGDLVRLTDSFHLNLTAFGLLAFAVGLFIVYSAIGLAFEQRRQTFRTLRSLGLSARALIALLLAELLILALVAGLGGVVLGYFVASALLPDVAATLQGLYGAAVPGTLTLRPEWWGTGMAIAVLGTLVSSAQSLWQVWRLPLLAPAQPRAWARASEAALRVQSGLALCFFAVGLMLAFWGSGLVAGFAVLAGLLLGSALLLPVLMTLMLAVMQRLARGPLTQWFWADTRQQLPGLSLALMALLLALSANVGVGTMVASFRLTFIGWLDQRLAAELYVTARNEGEAAALRTWLAPRVDAVLPIWNVEGTVAGRPAQVFGVANDRIYRDNWPMLQAVPGVWDRIAAGNAALINEQMSRREKLRVGDPLVLPGNWKTTIVGVYSDYGNPIGQAIVGIDGLTSHYPNVSRLRYGLRLDPAKTPALIDALEAQFHLPSQYVVDQASIKAKSLEIFEKTFAVTGALNVLTLGVAGLAMFASLMTLSGMRLSQIAPVWAMGLTRRHLVALEVARTMVLAVITLIASLPVGIGLAWVLLAIVNVEAFGWRLPMHLFPSDWLRLAVFALVAALLAALIPLRRLATLSPSDLLKVFANER</sequence>
<evidence type="ECO:0000256" key="5">
    <source>
        <dbReference type="ARBA" id="ARBA00023136"/>
    </source>
</evidence>
<evidence type="ECO:0000256" key="4">
    <source>
        <dbReference type="ARBA" id="ARBA00022989"/>
    </source>
</evidence>
<feature type="transmembrane region" description="Helical" evidence="6">
    <location>
        <begin position="326"/>
        <end position="350"/>
    </location>
</feature>
<dbReference type="Proteomes" id="UP000249499">
    <property type="component" value="Chromosome"/>
</dbReference>
<gene>
    <name evidence="8" type="ORF">PR017_06630</name>
</gene>
<dbReference type="GO" id="GO:0005886">
    <property type="term" value="C:plasma membrane"/>
    <property type="evidence" value="ECO:0007669"/>
    <property type="project" value="UniProtKB-SubCell"/>
</dbReference>
<feature type="transmembrane region" description="Helical" evidence="6">
    <location>
        <begin position="227"/>
        <end position="250"/>
    </location>
</feature>
<dbReference type="PANTHER" id="PTHR30287">
    <property type="entry name" value="MEMBRANE COMPONENT OF PREDICTED ABC SUPERFAMILY METABOLITE UPTAKE TRANSPORTER"/>
    <property type="match status" value="1"/>
</dbReference>
<evidence type="ECO:0000256" key="3">
    <source>
        <dbReference type="ARBA" id="ARBA00022692"/>
    </source>
</evidence>
<name>A0AAF1K667_9HYPH</name>
<feature type="transmembrane region" description="Helical" evidence="6">
    <location>
        <begin position="444"/>
        <end position="464"/>
    </location>
</feature>
<evidence type="ECO:0000256" key="2">
    <source>
        <dbReference type="ARBA" id="ARBA00022475"/>
    </source>
</evidence>
<proteinExistence type="predicted"/>
<feature type="transmembrane region" description="Helical" evidence="6">
    <location>
        <begin position="270"/>
        <end position="297"/>
    </location>
</feature>
<evidence type="ECO:0000256" key="1">
    <source>
        <dbReference type="ARBA" id="ARBA00004651"/>
    </source>
</evidence>
<dbReference type="KEGG" id="rtu:PR017_06630"/>
<feature type="domain" description="ABC3 transporter permease C-terminal" evidence="7">
    <location>
        <begin position="229"/>
        <end position="351"/>
    </location>
</feature>
<dbReference type="InterPro" id="IPR003838">
    <property type="entry name" value="ABC3_permease_C"/>
</dbReference>
<keyword evidence="4 6" id="KW-1133">Transmembrane helix</keyword>
<accession>A0AAF1K667</accession>
<dbReference type="Pfam" id="PF02687">
    <property type="entry name" value="FtsX"/>
    <property type="match status" value="2"/>
</dbReference>
<dbReference type="EMBL" id="CP117255">
    <property type="protein sequence ID" value="WFR96787.1"/>
    <property type="molecule type" value="Genomic_DNA"/>
</dbReference>
<evidence type="ECO:0000313" key="8">
    <source>
        <dbReference type="EMBL" id="WFR96787.1"/>
    </source>
</evidence>
<feature type="domain" description="ABC3 transporter permease C-terminal" evidence="7">
    <location>
        <begin position="673"/>
        <end position="791"/>
    </location>
</feature>
<keyword evidence="3 6" id="KW-0812">Transmembrane</keyword>
<keyword evidence="9" id="KW-1185">Reference proteome</keyword>
<evidence type="ECO:0000259" key="7">
    <source>
        <dbReference type="Pfam" id="PF02687"/>
    </source>
</evidence>
<feature type="transmembrane region" description="Helical" evidence="6">
    <location>
        <begin position="371"/>
        <end position="391"/>
    </location>
</feature>